<protein>
    <submittedName>
        <fullName evidence="1">Uncharacterized protein</fullName>
    </submittedName>
</protein>
<sequence length="218" mass="24762">MFSESQPFTPRAASEYAKRSGATPLQVAIDLCAGSRGTDRTWSVRERDLVEKLEWLDHVQPRIQDLQVRCCIMVKIHLIVNWFDFRLPTFLQLEKLAIRTTTDCSLSHVDLPPRRPNPTALPWHTHVTPNLPPLTALCLHEIRPNLLSASSWMMAIAPHLRSLHLSIFPSTSSVQLGNDSVRGLYNLPNRCSALRYLKIAKFDSSLLLAELIDPAFFR</sequence>
<organism evidence="1 2">
    <name type="scientific">Dacryopinax primogenitus (strain DJM 731)</name>
    <name type="common">Brown rot fungus</name>
    <dbReference type="NCBI Taxonomy" id="1858805"/>
    <lineage>
        <taxon>Eukaryota</taxon>
        <taxon>Fungi</taxon>
        <taxon>Dikarya</taxon>
        <taxon>Basidiomycota</taxon>
        <taxon>Agaricomycotina</taxon>
        <taxon>Dacrymycetes</taxon>
        <taxon>Dacrymycetales</taxon>
        <taxon>Dacrymycetaceae</taxon>
        <taxon>Dacryopinax</taxon>
    </lineage>
</organism>
<dbReference type="EMBL" id="JH795865">
    <property type="protein sequence ID" value="EJU00866.1"/>
    <property type="molecule type" value="Genomic_DNA"/>
</dbReference>
<dbReference type="RefSeq" id="XP_040627763.1">
    <property type="nucleotide sequence ID" value="XM_040768611.1"/>
</dbReference>
<name>M5FTB8_DACPD</name>
<proteinExistence type="predicted"/>
<dbReference type="AlphaFoldDB" id="M5FTB8"/>
<reference evidence="1 2" key="1">
    <citation type="journal article" date="2012" name="Science">
        <title>The Paleozoic origin of enzymatic lignin decomposition reconstructed from 31 fungal genomes.</title>
        <authorList>
            <person name="Floudas D."/>
            <person name="Binder M."/>
            <person name="Riley R."/>
            <person name="Barry K."/>
            <person name="Blanchette R.A."/>
            <person name="Henrissat B."/>
            <person name="Martinez A.T."/>
            <person name="Otillar R."/>
            <person name="Spatafora J.W."/>
            <person name="Yadav J.S."/>
            <person name="Aerts A."/>
            <person name="Benoit I."/>
            <person name="Boyd A."/>
            <person name="Carlson A."/>
            <person name="Copeland A."/>
            <person name="Coutinho P.M."/>
            <person name="de Vries R.P."/>
            <person name="Ferreira P."/>
            <person name="Findley K."/>
            <person name="Foster B."/>
            <person name="Gaskell J."/>
            <person name="Glotzer D."/>
            <person name="Gorecki P."/>
            <person name="Heitman J."/>
            <person name="Hesse C."/>
            <person name="Hori C."/>
            <person name="Igarashi K."/>
            <person name="Jurgens J.A."/>
            <person name="Kallen N."/>
            <person name="Kersten P."/>
            <person name="Kohler A."/>
            <person name="Kuees U."/>
            <person name="Kumar T.K.A."/>
            <person name="Kuo A."/>
            <person name="LaButti K."/>
            <person name="Larrondo L.F."/>
            <person name="Lindquist E."/>
            <person name="Ling A."/>
            <person name="Lombard V."/>
            <person name="Lucas S."/>
            <person name="Lundell T."/>
            <person name="Martin R."/>
            <person name="McLaughlin D.J."/>
            <person name="Morgenstern I."/>
            <person name="Morin E."/>
            <person name="Murat C."/>
            <person name="Nagy L.G."/>
            <person name="Nolan M."/>
            <person name="Ohm R.A."/>
            <person name="Patyshakuliyeva A."/>
            <person name="Rokas A."/>
            <person name="Ruiz-Duenas F.J."/>
            <person name="Sabat G."/>
            <person name="Salamov A."/>
            <person name="Samejima M."/>
            <person name="Schmutz J."/>
            <person name="Slot J.C."/>
            <person name="St John F."/>
            <person name="Stenlid J."/>
            <person name="Sun H."/>
            <person name="Sun S."/>
            <person name="Syed K."/>
            <person name="Tsang A."/>
            <person name="Wiebenga A."/>
            <person name="Young D."/>
            <person name="Pisabarro A."/>
            <person name="Eastwood D.C."/>
            <person name="Martin F."/>
            <person name="Cullen D."/>
            <person name="Grigoriev I.V."/>
            <person name="Hibbett D.S."/>
        </authorList>
    </citation>
    <scope>NUCLEOTIDE SEQUENCE [LARGE SCALE GENOMIC DNA]</scope>
    <source>
        <strain evidence="1 2">DJM-731 SS1</strain>
    </source>
</reference>
<dbReference type="GeneID" id="63683673"/>
<evidence type="ECO:0000313" key="2">
    <source>
        <dbReference type="Proteomes" id="UP000030653"/>
    </source>
</evidence>
<dbReference type="Proteomes" id="UP000030653">
    <property type="component" value="Unassembled WGS sequence"/>
</dbReference>
<keyword evidence="2" id="KW-1185">Reference proteome</keyword>
<gene>
    <name evidence="1" type="ORF">DACRYDRAFT_108222</name>
</gene>
<evidence type="ECO:0000313" key="1">
    <source>
        <dbReference type="EMBL" id="EJU00866.1"/>
    </source>
</evidence>
<dbReference type="Gene3D" id="3.80.10.10">
    <property type="entry name" value="Ribonuclease Inhibitor"/>
    <property type="match status" value="1"/>
</dbReference>
<accession>M5FTB8</accession>
<dbReference type="InterPro" id="IPR032675">
    <property type="entry name" value="LRR_dom_sf"/>
</dbReference>
<dbReference type="HOGENOM" id="CLU_1266852_0_0_1"/>